<evidence type="ECO:0000256" key="2">
    <source>
        <dbReference type="ARBA" id="ARBA00007769"/>
    </source>
</evidence>
<dbReference type="STRING" id="4829.A0A163JBL9"/>
<dbReference type="EMBL" id="LT552062">
    <property type="protein sequence ID" value="SAL98232.1"/>
    <property type="molecule type" value="Genomic_DNA"/>
</dbReference>
<dbReference type="FunCoup" id="A0A163JBL9">
    <property type="interactions" value="335"/>
</dbReference>
<dbReference type="InterPro" id="IPR004429">
    <property type="entry name" value="Isopropylmalate_DH"/>
</dbReference>
<evidence type="ECO:0000256" key="6">
    <source>
        <dbReference type="ARBA" id="ARBA00022605"/>
    </source>
</evidence>
<feature type="domain" description="Isopropylmalate dehydrogenase-like" evidence="15">
    <location>
        <begin position="7"/>
        <end position="363"/>
    </location>
</feature>
<dbReference type="OrthoDB" id="419183at2759"/>
<evidence type="ECO:0000259" key="15">
    <source>
        <dbReference type="SMART" id="SM01329"/>
    </source>
</evidence>
<evidence type="ECO:0000256" key="5">
    <source>
        <dbReference type="ARBA" id="ARBA00022430"/>
    </source>
</evidence>
<dbReference type="PANTHER" id="PTHR42979">
    <property type="entry name" value="3-ISOPROPYLMALATE DEHYDROGENASE"/>
    <property type="match status" value="1"/>
</dbReference>
<evidence type="ECO:0000256" key="9">
    <source>
        <dbReference type="ARBA" id="ARBA00023002"/>
    </source>
</evidence>
<keyword evidence="11" id="KW-0464">Manganese</keyword>
<evidence type="ECO:0000256" key="12">
    <source>
        <dbReference type="ARBA" id="ARBA00023304"/>
    </source>
</evidence>
<dbReference type="InterPro" id="IPR019818">
    <property type="entry name" value="IsoCit/isopropylmalate_DH_CS"/>
</dbReference>
<comment type="subunit">
    <text evidence="3 14">Homodimer.</text>
</comment>
<keyword evidence="6" id="KW-0028">Amino-acid biosynthesis</keyword>
<dbReference type="PROSITE" id="PS00470">
    <property type="entry name" value="IDH_IMDH"/>
    <property type="match status" value="1"/>
</dbReference>
<keyword evidence="7 14" id="KW-0479">Metal-binding</keyword>
<evidence type="ECO:0000256" key="10">
    <source>
        <dbReference type="ARBA" id="ARBA00023027"/>
    </source>
</evidence>
<dbReference type="Proteomes" id="UP000078561">
    <property type="component" value="Unassembled WGS sequence"/>
</dbReference>
<dbReference type="GO" id="GO:0009098">
    <property type="term" value="P:L-leucine biosynthetic process"/>
    <property type="evidence" value="ECO:0007669"/>
    <property type="project" value="UniProtKB-UniPathway"/>
</dbReference>
<dbReference type="AlphaFoldDB" id="A0A163JBL9"/>
<comment type="pathway">
    <text evidence="14">Amino-acid biosynthesis; L-leucine biosynthesis; L-leucine from 3-methyl-2-oxobutanoate: step 3/4.</text>
</comment>
<accession>A0A163JBL9</accession>
<dbReference type="EC" id="1.1.1.85" evidence="4 14"/>
<name>A0A163JBL9_ABSGL</name>
<comment type="cofactor">
    <cofactor evidence="14">
        <name>Mg(2+)</name>
        <dbReference type="ChEBI" id="CHEBI:18420"/>
    </cofactor>
    <cofactor evidence="14">
        <name>Mn(2+)</name>
        <dbReference type="ChEBI" id="CHEBI:29035"/>
    </cofactor>
    <text evidence="14">Binds 1 Mg(2+) or Mn(2+) ion per subunit.</text>
</comment>
<evidence type="ECO:0000256" key="1">
    <source>
        <dbReference type="ARBA" id="ARBA00001936"/>
    </source>
</evidence>
<sequence>MSPKTVTIVCLPGDGVGPEVVGEAVKILNVVSAHRSKALNVEFKFVNELIGLASLEKTGEPLSDAALDACKQADAILLGAVGGLPNAQIGSGPRPEQGLLKLRKSLDLYANLRPVTFASESLLPLSPLKDHVVQGTEFVFVRELVGGIYFGERKEAGADGKAYDTLPYSREEIERVTRLAALLALKQNPVGEIHSIDKANVLATSRLWRTTVTETLTKEFPEIKFDHHLVDSAAMAMVQNPKKLNGVVLTENMFGDILSDEASVIVGSLGLLPSASLNGLPDGKSKCVGLYEPIHGSAPDIAGNNVVNPIATILSAALLLRYSLGFEKEAVAVEQAVREVLDANIRTRDLKGTHSTTEVGDKVAEVLAGILEKL</sequence>
<dbReference type="InParanoid" id="A0A163JBL9"/>
<dbReference type="GO" id="GO:0000287">
    <property type="term" value="F:magnesium ion binding"/>
    <property type="evidence" value="ECO:0007669"/>
    <property type="project" value="InterPro"/>
</dbReference>
<keyword evidence="9 13" id="KW-0560">Oxidoreductase</keyword>
<comment type="similarity">
    <text evidence="2 13">Belongs to the isocitrate and isopropylmalate dehydrogenases family.</text>
</comment>
<keyword evidence="8" id="KW-0460">Magnesium</keyword>
<evidence type="ECO:0000313" key="17">
    <source>
        <dbReference type="Proteomes" id="UP000078561"/>
    </source>
</evidence>
<reference evidence="16" key="1">
    <citation type="submission" date="2016-04" db="EMBL/GenBank/DDBJ databases">
        <authorList>
            <person name="Evans L.H."/>
            <person name="Alamgir A."/>
            <person name="Owens N."/>
            <person name="Weber N.D."/>
            <person name="Virtaneva K."/>
            <person name="Barbian K."/>
            <person name="Babar A."/>
            <person name="Rosenke K."/>
        </authorList>
    </citation>
    <scope>NUCLEOTIDE SEQUENCE [LARGE SCALE GENOMIC DNA]</scope>
    <source>
        <strain evidence="16">CBS 101.48</strain>
    </source>
</reference>
<keyword evidence="17" id="KW-1185">Reference proteome</keyword>
<dbReference type="UniPathway" id="UPA00048">
    <property type="reaction ID" value="UER00072"/>
</dbReference>
<keyword evidence="12 14" id="KW-0100">Branched-chain amino acid biosynthesis</keyword>
<gene>
    <name evidence="16" type="primary">ABSGL_03761.1 scaffold 4673</name>
</gene>
<evidence type="ECO:0000256" key="11">
    <source>
        <dbReference type="ARBA" id="ARBA00023211"/>
    </source>
</evidence>
<keyword evidence="5 14" id="KW-0432">Leucine biosynthesis</keyword>
<dbReference type="OMA" id="EYDLGAR"/>
<comment type="catalytic activity">
    <reaction evidence="14">
        <text>(2R,3S)-3-isopropylmalate + NAD(+) = 4-methyl-2-oxopentanoate + CO2 + NADH</text>
        <dbReference type="Rhea" id="RHEA:32271"/>
        <dbReference type="ChEBI" id="CHEBI:16526"/>
        <dbReference type="ChEBI" id="CHEBI:17865"/>
        <dbReference type="ChEBI" id="CHEBI:35121"/>
        <dbReference type="ChEBI" id="CHEBI:57540"/>
        <dbReference type="ChEBI" id="CHEBI:57945"/>
        <dbReference type="EC" id="1.1.1.85"/>
    </reaction>
</comment>
<proteinExistence type="inferred from homology"/>
<dbReference type="NCBIfam" id="TIGR00169">
    <property type="entry name" value="leuB"/>
    <property type="match status" value="1"/>
</dbReference>
<dbReference type="Gene3D" id="3.40.718.10">
    <property type="entry name" value="Isopropylmalate Dehydrogenase"/>
    <property type="match status" value="1"/>
</dbReference>
<dbReference type="SMART" id="SM01329">
    <property type="entry name" value="Iso_dh"/>
    <property type="match status" value="1"/>
</dbReference>
<dbReference type="FunFam" id="3.40.718.10:FF:000006">
    <property type="entry name" value="3-isopropylmalate dehydrogenase"/>
    <property type="match status" value="1"/>
</dbReference>
<keyword evidence="10 14" id="KW-0520">NAD</keyword>
<evidence type="ECO:0000256" key="3">
    <source>
        <dbReference type="ARBA" id="ARBA00011738"/>
    </source>
</evidence>
<dbReference type="GO" id="GO:0051287">
    <property type="term" value="F:NAD binding"/>
    <property type="evidence" value="ECO:0007669"/>
    <property type="project" value="InterPro"/>
</dbReference>
<evidence type="ECO:0000313" key="16">
    <source>
        <dbReference type="EMBL" id="SAL98232.1"/>
    </source>
</evidence>
<evidence type="ECO:0000256" key="8">
    <source>
        <dbReference type="ARBA" id="ARBA00022842"/>
    </source>
</evidence>
<evidence type="ECO:0000256" key="14">
    <source>
        <dbReference type="RuleBase" id="RU004445"/>
    </source>
</evidence>
<evidence type="ECO:0000256" key="7">
    <source>
        <dbReference type="ARBA" id="ARBA00022723"/>
    </source>
</evidence>
<dbReference type="InterPro" id="IPR024084">
    <property type="entry name" value="IsoPropMal-DH-like_dom"/>
</dbReference>
<protein>
    <recommendedName>
        <fullName evidence="4 14">3-isopropylmalate dehydrogenase</fullName>
        <ecNumber evidence="4 14">1.1.1.85</ecNumber>
    </recommendedName>
</protein>
<evidence type="ECO:0000256" key="13">
    <source>
        <dbReference type="RuleBase" id="RU004443"/>
    </source>
</evidence>
<comment type="cofactor">
    <cofactor evidence="1">
        <name>Mn(2+)</name>
        <dbReference type="ChEBI" id="CHEBI:29035"/>
    </cofactor>
</comment>
<dbReference type="SUPFAM" id="SSF53659">
    <property type="entry name" value="Isocitrate/Isopropylmalate dehydrogenase-like"/>
    <property type="match status" value="1"/>
</dbReference>
<evidence type="ECO:0000256" key="4">
    <source>
        <dbReference type="ARBA" id="ARBA00013101"/>
    </source>
</evidence>
<dbReference type="GO" id="GO:0005829">
    <property type="term" value="C:cytosol"/>
    <property type="evidence" value="ECO:0007669"/>
    <property type="project" value="TreeGrafter"/>
</dbReference>
<dbReference type="GO" id="GO:0003862">
    <property type="term" value="F:3-isopropylmalate dehydrogenase activity"/>
    <property type="evidence" value="ECO:0007669"/>
    <property type="project" value="UniProtKB-EC"/>
</dbReference>
<dbReference type="Pfam" id="PF00180">
    <property type="entry name" value="Iso_dh"/>
    <property type="match status" value="1"/>
</dbReference>
<dbReference type="PANTHER" id="PTHR42979:SF1">
    <property type="entry name" value="3-ISOPROPYLMALATE DEHYDROGENASE"/>
    <property type="match status" value="1"/>
</dbReference>
<organism evidence="16">
    <name type="scientific">Absidia glauca</name>
    <name type="common">Pin mould</name>
    <dbReference type="NCBI Taxonomy" id="4829"/>
    <lineage>
        <taxon>Eukaryota</taxon>
        <taxon>Fungi</taxon>
        <taxon>Fungi incertae sedis</taxon>
        <taxon>Mucoromycota</taxon>
        <taxon>Mucoromycotina</taxon>
        <taxon>Mucoromycetes</taxon>
        <taxon>Mucorales</taxon>
        <taxon>Cunninghamellaceae</taxon>
        <taxon>Absidia</taxon>
    </lineage>
</organism>
<comment type="function">
    <text evidence="14">Catalyzes the oxidation of 3-carboxy-2-hydroxy-4-methylpentanoate (3-isopropylmalate) to 3-carboxy-4-methyl-2-oxopentanoate. The product decarboxylates to 4-methyl-2 oxopentanoate.</text>
</comment>